<dbReference type="InterPro" id="IPR012340">
    <property type="entry name" value="NA-bd_OB-fold"/>
</dbReference>
<dbReference type="GO" id="GO:0003697">
    <property type="term" value="F:single-stranded DNA binding"/>
    <property type="evidence" value="ECO:0007669"/>
    <property type="project" value="TreeGrafter"/>
</dbReference>
<dbReference type="InterPro" id="IPR013970">
    <property type="entry name" value="Rfa2"/>
</dbReference>
<dbReference type="GO" id="GO:0006289">
    <property type="term" value="P:nucleotide-excision repair"/>
    <property type="evidence" value="ECO:0007669"/>
    <property type="project" value="TreeGrafter"/>
</dbReference>
<gene>
    <name evidence="5" type="primary">RPA3</name>
</gene>
<dbReference type="CTD" id="6119"/>
<dbReference type="GO" id="GO:0003684">
    <property type="term" value="F:damaged DNA binding"/>
    <property type="evidence" value="ECO:0007669"/>
    <property type="project" value="TreeGrafter"/>
</dbReference>
<dbReference type="KEGG" id="pvt:110073013"/>
<comment type="similarity">
    <text evidence="2">Belongs to the replication factor A protein 3 family.</text>
</comment>
<evidence type="ECO:0000256" key="2">
    <source>
        <dbReference type="ARBA" id="ARBA00009761"/>
    </source>
</evidence>
<dbReference type="OrthoDB" id="188186at2759"/>
<dbReference type="PANTHER" id="PTHR15114:SF1">
    <property type="entry name" value="REPLICATION PROTEIN A 14 KDA SUBUNIT"/>
    <property type="match status" value="1"/>
</dbReference>
<evidence type="ECO:0000313" key="5">
    <source>
        <dbReference type="RefSeq" id="XP_020637463.2"/>
    </source>
</evidence>
<evidence type="ECO:0000256" key="1">
    <source>
        <dbReference type="ARBA" id="ARBA00004123"/>
    </source>
</evidence>
<dbReference type="RefSeq" id="XP_020637463.2">
    <property type="nucleotide sequence ID" value="XM_020781804.2"/>
</dbReference>
<dbReference type="Pfam" id="PF08661">
    <property type="entry name" value="Rep_fac-A_3"/>
    <property type="match status" value="1"/>
</dbReference>
<dbReference type="InParanoid" id="A0A6J0SRD5"/>
<dbReference type="GeneID" id="110073013"/>
<dbReference type="SUPFAM" id="SSF50249">
    <property type="entry name" value="Nucleic acid-binding proteins"/>
    <property type="match status" value="1"/>
</dbReference>
<dbReference type="GO" id="GO:0005662">
    <property type="term" value="C:DNA replication factor A complex"/>
    <property type="evidence" value="ECO:0007669"/>
    <property type="project" value="TreeGrafter"/>
</dbReference>
<protein>
    <submittedName>
        <fullName evidence="5">Replication protein A 14 kDa subunit</fullName>
    </submittedName>
</protein>
<dbReference type="CDD" id="cd04479">
    <property type="entry name" value="RPA3"/>
    <property type="match status" value="1"/>
</dbReference>
<name>A0A6J0SRD5_9SAUR</name>
<evidence type="ECO:0000313" key="4">
    <source>
        <dbReference type="Proteomes" id="UP001652642"/>
    </source>
</evidence>
<reference evidence="5" key="1">
    <citation type="submission" date="2025-08" db="UniProtKB">
        <authorList>
            <consortium name="RefSeq"/>
        </authorList>
    </citation>
    <scope>IDENTIFICATION</scope>
</reference>
<dbReference type="GO" id="GO:0006298">
    <property type="term" value="P:mismatch repair"/>
    <property type="evidence" value="ECO:0007669"/>
    <property type="project" value="TreeGrafter"/>
</dbReference>
<dbReference type="Proteomes" id="UP001652642">
    <property type="component" value="Chromosome 6"/>
</dbReference>
<dbReference type="GO" id="GO:0035861">
    <property type="term" value="C:site of double-strand break"/>
    <property type="evidence" value="ECO:0007669"/>
    <property type="project" value="TreeGrafter"/>
</dbReference>
<dbReference type="AlphaFoldDB" id="A0A6J0SRD5"/>
<dbReference type="PANTHER" id="PTHR15114">
    <property type="entry name" value="REPLICATION PROTEIN A3"/>
    <property type="match status" value="1"/>
</dbReference>
<evidence type="ECO:0000256" key="3">
    <source>
        <dbReference type="ARBA" id="ARBA00023242"/>
    </source>
</evidence>
<proteinExistence type="inferred from homology"/>
<dbReference type="Gene3D" id="2.40.50.140">
    <property type="entry name" value="Nucleic acid-binding proteins"/>
    <property type="match status" value="1"/>
</dbReference>
<comment type="subcellular location">
    <subcellularLocation>
        <location evidence="1">Nucleus</location>
    </subcellularLocation>
</comment>
<sequence>MSCVSGCPGNRFAFLEESGTRIFPASLVRGKIKRGRRAACVVASCVEMADVLEGPRVRVAASQLPQYIGKAVCFVGRLEKIHPSGKFFFLSDGEGKTATIELMAPLEEEISGVIEVVGRVTNQVNVLCASYTQFREDKDTFDIALYNEAVKTIHEFPEYYPFATN</sequence>
<dbReference type="GO" id="GO:0006260">
    <property type="term" value="P:DNA replication"/>
    <property type="evidence" value="ECO:0007669"/>
    <property type="project" value="InterPro"/>
</dbReference>
<dbReference type="GO" id="GO:0006284">
    <property type="term" value="P:base-excision repair"/>
    <property type="evidence" value="ECO:0007669"/>
    <property type="project" value="TreeGrafter"/>
</dbReference>
<organism evidence="4 5">
    <name type="scientific">Pogona vitticeps</name>
    <name type="common">central bearded dragon</name>
    <dbReference type="NCBI Taxonomy" id="103695"/>
    <lineage>
        <taxon>Eukaryota</taxon>
        <taxon>Metazoa</taxon>
        <taxon>Chordata</taxon>
        <taxon>Craniata</taxon>
        <taxon>Vertebrata</taxon>
        <taxon>Euteleostomi</taxon>
        <taxon>Lepidosauria</taxon>
        <taxon>Squamata</taxon>
        <taxon>Bifurcata</taxon>
        <taxon>Unidentata</taxon>
        <taxon>Episquamata</taxon>
        <taxon>Toxicofera</taxon>
        <taxon>Iguania</taxon>
        <taxon>Acrodonta</taxon>
        <taxon>Agamidae</taxon>
        <taxon>Amphibolurinae</taxon>
        <taxon>Pogona</taxon>
    </lineage>
</organism>
<accession>A0A6J0SRD5</accession>
<dbReference type="GO" id="GO:0000724">
    <property type="term" value="P:double-strand break repair via homologous recombination"/>
    <property type="evidence" value="ECO:0007669"/>
    <property type="project" value="TreeGrafter"/>
</dbReference>
<keyword evidence="3" id="KW-0539">Nucleus</keyword>
<keyword evidence="4" id="KW-1185">Reference proteome</keyword>